<name>A0ABZ2AJZ0_9TREE</name>
<keyword evidence="2" id="KW-1185">Reference proteome</keyword>
<proteinExistence type="predicted"/>
<dbReference type="Proteomes" id="UP001432216">
    <property type="component" value="Chromosome 1"/>
</dbReference>
<accession>A0ABZ2AJZ0</accession>
<evidence type="ECO:0000313" key="2">
    <source>
        <dbReference type="Proteomes" id="UP001432216"/>
    </source>
</evidence>
<dbReference type="GeneID" id="89986908"/>
<protein>
    <submittedName>
        <fullName evidence="1">Uncharacterized protein</fullName>
    </submittedName>
</protein>
<organism evidence="1 2">
    <name type="scientific">Cryptococcus decagattii</name>
    <dbReference type="NCBI Taxonomy" id="1859122"/>
    <lineage>
        <taxon>Eukaryota</taxon>
        <taxon>Fungi</taxon>
        <taxon>Dikarya</taxon>
        <taxon>Basidiomycota</taxon>
        <taxon>Agaricomycotina</taxon>
        <taxon>Tremellomycetes</taxon>
        <taxon>Tremellales</taxon>
        <taxon>Cryptococcaceae</taxon>
        <taxon>Cryptococcus</taxon>
        <taxon>Cryptococcus gattii species complex</taxon>
    </lineage>
</organism>
<dbReference type="EMBL" id="CP143806">
    <property type="protein sequence ID" value="WVO18860.1"/>
    <property type="molecule type" value="Genomic_DNA"/>
</dbReference>
<gene>
    <name evidence="1" type="ORF">IAS62_000132</name>
</gene>
<sequence length="90" mass="9778">MVPKITSTSSIKTKNTKRFGCRARSNIPLTPTSLASPPLPANIRLSPLHTSVDCQTHGGYSNTSPQNCLSCYAPSYSRWPRDNTSLVNGQ</sequence>
<dbReference type="RefSeq" id="XP_064718100.1">
    <property type="nucleotide sequence ID" value="XM_064862028.1"/>
</dbReference>
<reference evidence="1 2" key="1">
    <citation type="submission" date="2024-01" db="EMBL/GenBank/DDBJ databases">
        <title>Comparative genomics of Cryptococcus and Kwoniella reveals pathogenesis evolution and contrasting modes of karyotype evolution via chromosome fusion or intercentromeric recombination.</title>
        <authorList>
            <person name="Coelho M.A."/>
            <person name="David-Palma M."/>
            <person name="Shea T."/>
            <person name="Bowers K."/>
            <person name="McGinley-Smith S."/>
            <person name="Mohammad A.W."/>
            <person name="Gnirke A."/>
            <person name="Yurkov A.M."/>
            <person name="Nowrousian M."/>
            <person name="Sun S."/>
            <person name="Cuomo C.A."/>
            <person name="Heitman J."/>
        </authorList>
    </citation>
    <scope>NUCLEOTIDE SEQUENCE [LARGE SCALE GENOMIC DNA]</scope>
    <source>
        <strain evidence="1 2">7685027</strain>
    </source>
</reference>
<evidence type="ECO:0000313" key="1">
    <source>
        <dbReference type="EMBL" id="WVO18860.1"/>
    </source>
</evidence>